<dbReference type="AlphaFoldDB" id="A0A9X7M0U2"/>
<feature type="domain" description="Insertion element IS150 protein InsJ-like helix-turn-helix" evidence="1">
    <location>
        <begin position="20"/>
        <end position="72"/>
    </location>
</feature>
<accession>A0A9X7M0U2</accession>
<dbReference type="EMBL" id="CP031778">
    <property type="protein sequence ID" value="QDZ76685.1"/>
    <property type="molecule type" value="Genomic_DNA"/>
</dbReference>
<protein>
    <submittedName>
        <fullName evidence="2">Helix-turn-helix domain-containing protein</fullName>
    </submittedName>
</protein>
<dbReference type="InterPro" id="IPR055247">
    <property type="entry name" value="InsJ-like_HTH"/>
</dbReference>
<gene>
    <name evidence="2" type="ORF">D0437_28020</name>
</gene>
<evidence type="ECO:0000313" key="3">
    <source>
        <dbReference type="Proteomes" id="UP000321735"/>
    </source>
</evidence>
<evidence type="ECO:0000259" key="1">
    <source>
        <dbReference type="Pfam" id="PF13518"/>
    </source>
</evidence>
<dbReference type="InterPro" id="IPR009057">
    <property type="entry name" value="Homeodomain-like_sf"/>
</dbReference>
<dbReference type="Pfam" id="PF13518">
    <property type="entry name" value="HTH_28"/>
    <property type="match status" value="1"/>
</dbReference>
<organism evidence="2 3">
    <name type="scientific">Bacillus cereus</name>
    <dbReference type="NCBI Taxonomy" id="1396"/>
    <lineage>
        <taxon>Bacteria</taxon>
        <taxon>Bacillati</taxon>
        <taxon>Bacillota</taxon>
        <taxon>Bacilli</taxon>
        <taxon>Bacillales</taxon>
        <taxon>Bacillaceae</taxon>
        <taxon>Bacillus</taxon>
        <taxon>Bacillus cereus group</taxon>
    </lineage>
</organism>
<sequence length="114" mass="13490">MKERKVLASFSDEERDKAMKKYQIISPYLEGQVPLHKIAVHSNYSIRTMRYWLKHYRDNGLVGLLAKQRRDKGDMELDEKVRAIVKKLFLTNKNLSLAAIHRKTITWCKENKQS</sequence>
<dbReference type="Proteomes" id="UP000321735">
    <property type="component" value="Chromosome"/>
</dbReference>
<proteinExistence type="predicted"/>
<reference evidence="2 3" key="1">
    <citation type="journal article" date="2019" name="Ecotoxicol. Environ. Saf.">
        <title>Microbial characterization of heavy metal resistant bacterial strains isolated from an electroplating wastewater treatment plant.</title>
        <authorList>
            <person name="Cai X."/>
            <person name="Zheng X."/>
            <person name="Zhang D."/>
            <person name="Iqbal W."/>
            <person name="Liu C."/>
            <person name="Yang B."/>
            <person name="Zhao X."/>
            <person name="Lu X."/>
            <person name="Mao Y."/>
        </authorList>
    </citation>
    <scope>NUCLEOTIDE SEQUENCE [LARGE SCALE GENOMIC DNA]</scope>
    <source>
        <strain evidence="2 3">Co1-1</strain>
    </source>
</reference>
<dbReference type="RefSeq" id="WP_208742681.1">
    <property type="nucleotide sequence ID" value="NZ_CP031778.1"/>
</dbReference>
<evidence type="ECO:0000313" key="2">
    <source>
        <dbReference type="EMBL" id="QDZ76685.1"/>
    </source>
</evidence>
<name>A0A9X7M0U2_BACCE</name>
<dbReference type="SUPFAM" id="SSF46689">
    <property type="entry name" value="Homeodomain-like"/>
    <property type="match status" value="1"/>
</dbReference>